<name>A0A3P1XL47_TANFO</name>
<dbReference type="EMBL" id="RQYS01000041">
    <property type="protein sequence ID" value="RRD59499.1"/>
    <property type="molecule type" value="Genomic_DNA"/>
</dbReference>
<dbReference type="RefSeq" id="WP_099811143.1">
    <property type="nucleotide sequence ID" value="NZ_RQYS01000041.1"/>
</dbReference>
<gene>
    <name evidence="1" type="ORF">EII40_09565</name>
</gene>
<sequence length="281" mass="32148">MNKKRISILLIILIYSIKGVYAQSTGGIIPFNTKEKVVIDTVKLMVSYELSFLPDSTKKNVILTNRLTLSLGNIYTKLMSSQYYGIDNLQKKAPKGSAFNVEGRGLAATIIYKNKETNSMEVNVKLADHDTYRYIESIPKQVWKILNQRKQILGYSCQAATTTYLGRTYTAWFAPTIPIHEGPWKFSGLPGLILDVSDSRGHYVFKCIGLERPKQQEFIEKYKIKFVDTNRKKLNSYIKNLHENFATVLEAQGRHVAFFTPEGKEIDNKKLSYPYNPIELE</sequence>
<dbReference type="OrthoDB" id="1440774at2"/>
<evidence type="ECO:0000313" key="1">
    <source>
        <dbReference type="EMBL" id="RRD59499.1"/>
    </source>
</evidence>
<accession>A0A3P1XL47</accession>
<dbReference type="NCBIfam" id="TIGR01200">
    <property type="entry name" value="GLPGLI"/>
    <property type="match status" value="1"/>
</dbReference>
<reference evidence="1 2" key="1">
    <citation type="submission" date="2018-11" db="EMBL/GenBank/DDBJ databases">
        <title>Genomes From Bacteria Associated with the Canine Oral Cavity: a Test Case for Automated Genome-Based Taxonomic Assignment.</title>
        <authorList>
            <person name="Coil D.A."/>
            <person name="Jospin G."/>
            <person name="Darling A.E."/>
            <person name="Wallis C."/>
            <person name="Davis I.J."/>
            <person name="Harris S."/>
            <person name="Eisen J.A."/>
            <person name="Holcombe L.J."/>
            <person name="O'Flynn C."/>
        </authorList>
    </citation>
    <scope>NUCLEOTIDE SEQUENCE [LARGE SCALE GENOMIC DNA]</scope>
    <source>
        <strain evidence="1 2">OH2617_COT-023</strain>
    </source>
</reference>
<proteinExistence type="predicted"/>
<evidence type="ECO:0000313" key="2">
    <source>
        <dbReference type="Proteomes" id="UP000278609"/>
    </source>
</evidence>
<dbReference type="Pfam" id="PF09697">
    <property type="entry name" value="Porph_ging"/>
    <property type="match status" value="1"/>
</dbReference>
<protein>
    <submittedName>
        <fullName evidence="1">GLPGLI family protein</fullName>
    </submittedName>
</protein>
<dbReference type="InterPro" id="IPR005901">
    <property type="entry name" value="GLPGLI"/>
</dbReference>
<organism evidence="1 2">
    <name type="scientific">Tannerella forsythia</name>
    <name type="common">Bacteroides forsythus</name>
    <dbReference type="NCBI Taxonomy" id="28112"/>
    <lineage>
        <taxon>Bacteria</taxon>
        <taxon>Pseudomonadati</taxon>
        <taxon>Bacteroidota</taxon>
        <taxon>Bacteroidia</taxon>
        <taxon>Bacteroidales</taxon>
        <taxon>Tannerellaceae</taxon>
        <taxon>Tannerella</taxon>
    </lineage>
</organism>
<dbReference type="AlphaFoldDB" id="A0A3P1XL47"/>
<comment type="caution">
    <text evidence="1">The sequence shown here is derived from an EMBL/GenBank/DDBJ whole genome shotgun (WGS) entry which is preliminary data.</text>
</comment>
<dbReference type="Proteomes" id="UP000278609">
    <property type="component" value="Unassembled WGS sequence"/>
</dbReference>